<evidence type="ECO:0000259" key="1">
    <source>
        <dbReference type="Pfam" id="PF07811"/>
    </source>
</evidence>
<sequence>LLRLLLRLIFGVIEYGWMFVKTQQITNATRHTARVAVRPDATNAEAVAAAATLLDAVGISGAEVTLSADVSQIMPGDTVTARIRVAYSEVGLAGAPFVPMPEYLEATVSMAKEGP</sequence>
<reference evidence="2" key="1">
    <citation type="journal article" date="2015" name="Nature">
        <title>Complex archaea that bridge the gap between prokaryotes and eukaryotes.</title>
        <authorList>
            <person name="Spang A."/>
            <person name="Saw J.H."/>
            <person name="Jorgensen S.L."/>
            <person name="Zaremba-Niedzwiedzka K."/>
            <person name="Martijn J."/>
            <person name="Lind A.E."/>
            <person name="van Eijk R."/>
            <person name="Schleper C."/>
            <person name="Guy L."/>
            <person name="Ettema T.J."/>
        </authorList>
    </citation>
    <scope>NUCLEOTIDE SEQUENCE</scope>
</reference>
<feature type="domain" description="TadE-like" evidence="1">
    <location>
        <begin position="4"/>
        <end position="34"/>
    </location>
</feature>
<organism evidence="2">
    <name type="scientific">marine sediment metagenome</name>
    <dbReference type="NCBI Taxonomy" id="412755"/>
    <lineage>
        <taxon>unclassified sequences</taxon>
        <taxon>metagenomes</taxon>
        <taxon>ecological metagenomes</taxon>
    </lineage>
</organism>
<accession>A0A0F9BRJ3</accession>
<dbReference type="InterPro" id="IPR012495">
    <property type="entry name" value="TadE-like_dom"/>
</dbReference>
<name>A0A0F9BRJ3_9ZZZZ</name>
<proteinExistence type="predicted"/>
<gene>
    <name evidence="2" type="ORF">LCGC14_2495010</name>
</gene>
<comment type="caution">
    <text evidence="2">The sequence shown here is derived from an EMBL/GenBank/DDBJ whole genome shotgun (WGS) entry which is preliminary data.</text>
</comment>
<dbReference type="Pfam" id="PF07811">
    <property type="entry name" value="TadE"/>
    <property type="match status" value="1"/>
</dbReference>
<feature type="non-terminal residue" evidence="2">
    <location>
        <position position="1"/>
    </location>
</feature>
<evidence type="ECO:0000313" key="2">
    <source>
        <dbReference type="EMBL" id="KKL16492.1"/>
    </source>
</evidence>
<protein>
    <recommendedName>
        <fullName evidence="1">TadE-like domain-containing protein</fullName>
    </recommendedName>
</protein>
<dbReference type="EMBL" id="LAZR01039640">
    <property type="protein sequence ID" value="KKL16492.1"/>
    <property type="molecule type" value="Genomic_DNA"/>
</dbReference>
<dbReference type="AlphaFoldDB" id="A0A0F9BRJ3"/>